<comment type="similarity">
    <text evidence="2">Belongs to the class-I aminoacyl-tRNA synthetase family.</text>
</comment>
<proteinExistence type="inferred from homology"/>
<comment type="subcellular location">
    <subcellularLocation>
        <location evidence="1">Cytoplasm</location>
    </subcellularLocation>
</comment>
<dbReference type="EC" id="6.1.1.4" evidence="3"/>
<keyword evidence="6" id="KW-0067">ATP-binding</keyword>
<dbReference type="AlphaFoldDB" id="A0A9N9FX99"/>
<dbReference type="OrthoDB" id="10249672at2759"/>
<dbReference type="SUPFAM" id="SSF47323">
    <property type="entry name" value="Anticodon-binding domain of a subclass of class I aminoacyl-tRNA synthetases"/>
    <property type="match status" value="1"/>
</dbReference>
<dbReference type="InterPro" id="IPR004493">
    <property type="entry name" value="Leu-tRNA-synth_Ia_arc/euk"/>
</dbReference>
<evidence type="ECO:0000256" key="2">
    <source>
        <dbReference type="ARBA" id="ARBA00005594"/>
    </source>
</evidence>
<evidence type="ECO:0000256" key="9">
    <source>
        <dbReference type="ARBA" id="ARBA00030520"/>
    </source>
</evidence>
<dbReference type="GO" id="GO:0006429">
    <property type="term" value="P:leucyl-tRNA aminoacylation"/>
    <property type="evidence" value="ECO:0007669"/>
    <property type="project" value="InterPro"/>
</dbReference>
<evidence type="ECO:0000256" key="6">
    <source>
        <dbReference type="ARBA" id="ARBA00022840"/>
    </source>
</evidence>
<dbReference type="EMBL" id="CAJVPQ010001660">
    <property type="protein sequence ID" value="CAG8563953.1"/>
    <property type="molecule type" value="Genomic_DNA"/>
</dbReference>
<dbReference type="GO" id="GO:0005737">
    <property type="term" value="C:cytoplasm"/>
    <property type="evidence" value="ECO:0007669"/>
    <property type="project" value="UniProtKB-SubCell"/>
</dbReference>
<dbReference type="PANTHER" id="PTHR45794:SF1">
    <property type="entry name" value="LEUCINE--TRNA LIGASE, CYTOPLASMIC"/>
    <property type="match status" value="1"/>
</dbReference>
<organism evidence="14 15">
    <name type="scientific">Funneliformis caledonium</name>
    <dbReference type="NCBI Taxonomy" id="1117310"/>
    <lineage>
        <taxon>Eukaryota</taxon>
        <taxon>Fungi</taxon>
        <taxon>Fungi incertae sedis</taxon>
        <taxon>Mucoromycota</taxon>
        <taxon>Glomeromycotina</taxon>
        <taxon>Glomeromycetes</taxon>
        <taxon>Glomerales</taxon>
        <taxon>Glomeraceae</taxon>
        <taxon>Funneliformis</taxon>
    </lineage>
</organism>
<dbReference type="Pfam" id="PF24810">
    <property type="entry name" value="RBD_LARS1"/>
    <property type="match status" value="1"/>
</dbReference>
<evidence type="ECO:0000256" key="10">
    <source>
        <dbReference type="ARBA" id="ARBA00047469"/>
    </source>
</evidence>
<feature type="non-terminal residue" evidence="14">
    <location>
        <position position="1102"/>
    </location>
</feature>
<dbReference type="InterPro" id="IPR055416">
    <property type="entry name" value="RBD_LARS1"/>
</dbReference>
<evidence type="ECO:0000256" key="3">
    <source>
        <dbReference type="ARBA" id="ARBA00013164"/>
    </source>
</evidence>
<name>A0A9N9FX99_9GLOM</name>
<dbReference type="CDD" id="cd07959">
    <property type="entry name" value="Anticodon_Ia_Leu_AEc"/>
    <property type="match status" value="1"/>
</dbReference>
<reference evidence="14" key="1">
    <citation type="submission" date="2021-06" db="EMBL/GenBank/DDBJ databases">
        <authorList>
            <person name="Kallberg Y."/>
            <person name="Tangrot J."/>
            <person name="Rosling A."/>
        </authorList>
    </citation>
    <scope>NUCLEOTIDE SEQUENCE</scope>
    <source>
        <strain evidence="14">UK204</strain>
    </source>
</reference>
<evidence type="ECO:0000313" key="15">
    <source>
        <dbReference type="Proteomes" id="UP000789570"/>
    </source>
</evidence>
<sequence>GSAGAIPKGDYMENINDVSEKETVKRDALKSIEQKFQLIWEHERVFEVNAPTLQEISDDTLLHERFPKYMGTFPYPYMNGRLHLGHLFTITKVEFAIGYERMRGKRALFPLGFHCTGMPIKACADKLSRELEQFGPTFKLPEQDEIEEGIKDLDLNEKTSQTIADPSGASTKVMQKKGKVVAKSTGLKYQFQIMKSSGVPDEEIAKFADANHWIYYFPPLAIKDCKSIGAKIDWRRSFVTTDVNPYYDSFVRWQMGKLKALNKIKFGERYTIYSPLDGQPCMDHDRQSGEGIGPQEYTGIKLKVLEWSKEAEKLFETKPELETKNIYFVAATLRPETMYGQTNCFVGIEINYGLFKINEKDIFICTHRAARNMAFQGFSEERGKVDQLTDVKGSVFIGTKVSAPLSKYKQVYVLPMENVLATKGTGVVTSVPSDSPDDYITLMDLKKKPEYYKILPSWADYEPIPIIRTPSYGDLAAPSVCQQKKINSQKDRLQLTEAKEMVYKEGFYNGTMIVGDYKGRPVQDAKALIKDLLVSTKQGFIYNEPEGLVMSRSGDECVVALCDQWYLDYGEEEWKKLAEKCLGQLNTFCSETRHQFEQTLAWLNQWACARSYGLGSRLPWDPQYLVESLSDSTIYMAYYTVAHLLHGGALDGSTPGPLGIQASELADEVWDYIFSDGIYPTSCSIPQEKLDALKREFKYFYPLDLRVSGKDLIPNHLTFFIYNHVALFPEKYWPKGIRSNGHLQLNREKMSKSTGNFMTGGDAVAKYGADATRVALADAGDAIEDANFEEATANAAILRLFTLKEWCEEQVKNRDSLRTGSTNSFHDKIFENEINKLIQLTDKAYNDAMYREALKYGFYELQTARDWYREATAHEGMHKDLILRWIETQALLLSPIAPHWSEYIWKDILSKEGFIVNASFPMPSAPIDEGLLEATEYVRKIVKSVRDLEIASQKKKKKGKGENFDPSKPKSLKLFVATRFPVWQDFTLEVVKQNYDEQNKTYDDVKIREILAAKGILKNKKTMPFVQEFKKKVDKLGTVAFNRALLFNEHDTLIMAKDFIQKSLGYDKVDILRCDEAADDEKIAVEIAVPGEPGVLFKNNAQ</sequence>
<keyword evidence="15" id="KW-1185">Reference proteome</keyword>
<feature type="domain" description="Leucine--tRNA ligase RagD-binding" evidence="13">
    <location>
        <begin position="976"/>
        <end position="1044"/>
    </location>
</feature>
<dbReference type="GO" id="GO:0004823">
    <property type="term" value="F:leucine-tRNA ligase activity"/>
    <property type="evidence" value="ECO:0007669"/>
    <property type="project" value="UniProtKB-EC"/>
</dbReference>
<dbReference type="CDD" id="cd00812">
    <property type="entry name" value="LeuRS_core"/>
    <property type="match status" value="1"/>
</dbReference>
<dbReference type="FunFam" id="3.90.740.10:FF:000001">
    <property type="entry name" value="Leucine--tRNA ligase, cytoplasmic"/>
    <property type="match status" value="1"/>
</dbReference>
<dbReference type="Proteomes" id="UP000789570">
    <property type="component" value="Unassembled WGS sequence"/>
</dbReference>
<accession>A0A9N9FX99</accession>
<dbReference type="PANTHER" id="PTHR45794">
    <property type="entry name" value="LEUCYL-TRNA SYNTHETASE"/>
    <property type="match status" value="1"/>
</dbReference>
<dbReference type="GO" id="GO:0002161">
    <property type="term" value="F:aminoacyl-tRNA deacylase activity"/>
    <property type="evidence" value="ECO:0007669"/>
    <property type="project" value="InterPro"/>
</dbReference>
<evidence type="ECO:0000259" key="13">
    <source>
        <dbReference type="Pfam" id="PF24810"/>
    </source>
</evidence>
<evidence type="ECO:0000313" key="14">
    <source>
        <dbReference type="EMBL" id="CAG8563953.1"/>
    </source>
</evidence>
<keyword evidence="5" id="KW-0547">Nucleotide-binding</keyword>
<evidence type="ECO:0000256" key="4">
    <source>
        <dbReference type="ARBA" id="ARBA00022598"/>
    </source>
</evidence>
<dbReference type="Gene3D" id="3.90.740.10">
    <property type="entry name" value="Valyl/Leucyl/Isoleucyl-tRNA synthetase, editing domain"/>
    <property type="match status" value="1"/>
</dbReference>
<evidence type="ECO:0000259" key="11">
    <source>
        <dbReference type="Pfam" id="PF00133"/>
    </source>
</evidence>
<dbReference type="Pfam" id="PF08264">
    <property type="entry name" value="Anticodon_1"/>
    <property type="match status" value="1"/>
</dbReference>
<dbReference type="InterPro" id="IPR009080">
    <property type="entry name" value="tRNAsynth_Ia_anticodon-bd"/>
</dbReference>
<dbReference type="Gene3D" id="3.40.50.620">
    <property type="entry name" value="HUPs"/>
    <property type="match status" value="1"/>
</dbReference>
<comment type="catalytic activity">
    <reaction evidence="10">
        <text>tRNA(Leu) + L-leucine + ATP = L-leucyl-tRNA(Leu) + AMP + diphosphate</text>
        <dbReference type="Rhea" id="RHEA:11688"/>
        <dbReference type="Rhea" id="RHEA-COMP:9613"/>
        <dbReference type="Rhea" id="RHEA-COMP:9622"/>
        <dbReference type="ChEBI" id="CHEBI:30616"/>
        <dbReference type="ChEBI" id="CHEBI:33019"/>
        <dbReference type="ChEBI" id="CHEBI:57427"/>
        <dbReference type="ChEBI" id="CHEBI:78442"/>
        <dbReference type="ChEBI" id="CHEBI:78494"/>
        <dbReference type="ChEBI" id="CHEBI:456215"/>
        <dbReference type="EC" id="6.1.1.4"/>
    </reaction>
</comment>
<feature type="domain" description="Aminoacyl-tRNA synthetase class Ia" evidence="11">
    <location>
        <begin position="66"/>
        <end position="126"/>
    </location>
</feature>
<evidence type="ECO:0000256" key="8">
    <source>
        <dbReference type="ARBA" id="ARBA00023146"/>
    </source>
</evidence>
<dbReference type="InterPro" id="IPR002300">
    <property type="entry name" value="aa-tRNA-synth_Ia"/>
</dbReference>
<evidence type="ECO:0000256" key="7">
    <source>
        <dbReference type="ARBA" id="ARBA00022917"/>
    </source>
</evidence>
<dbReference type="InterPro" id="IPR009008">
    <property type="entry name" value="Val/Leu/Ile-tRNA-synth_edit"/>
</dbReference>
<feature type="domain" description="Methionyl/Valyl/Leucyl/Isoleucyl-tRNA synthetase anticodon-binding" evidence="12">
    <location>
        <begin position="827"/>
        <end position="957"/>
    </location>
</feature>
<dbReference type="Gene3D" id="1.10.730.10">
    <property type="entry name" value="Isoleucyl-tRNA Synthetase, Domain 1"/>
    <property type="match status" value="1"/>
</dbReference>
<dbReference type="Pfam" id="PF00133">
    <property type="entry name" value="tRNA-synt_1"/>
    <property type="match status" value="2"/>
</dbReference>
<comment type="caution">
    <text evidence="14">The sequence shown here is derived from an EMBL/GenBank/DDBJ whole genome shotgun (WGS) entry which is preliminary data.</text>
</comment>
<feature type="domain" description="Aminoacyl-tRNA synthetase class Ia" evidence="11">
    <location>
        <begin position="213"/>
        <end position="788"/>
    </location>
</feature>
<dbReference type="FunFam" id="1.10.730.10:FF:000020">
    <property type="entry name" value="Leucine--tRNA ligase cytoplasmic"/>
    <property type="match status" value="1"/>
</dbReference>
<dbReference type="GO" id="GO:0005524">
    <property type="term" value="F:ATP binding"/>
    <property type="evidence" value="ECO:0007669"/>
    <property type="project" value="UniProtKB-KW"/>
</dbReference>
<evidence type="ECO:0000259" key="12">
    <source>
        <dbReference type="Pfam" id="PF08264"/>
    </source>
</evidence>
<keyword evidence="4" id="KW-0436">Ligase</keyword>
<dbReference type="SUPFAM" id="SSF52374">
    <property type="entry name" value="Nucleotidylyl transferase"/>
    <property type="match status" value="1"/>
</dbReference>
<keyword evidence="8" id="KW-0030">Aminoacyl-tRNA synthetase</keyword>
<keyword evidence="7" id="KW-0648">Protein biosynthesis</keyword>
<evidence type="ECO:0000256" key="5">
    <source>
        <dbReference type="ARBA" id="ARBA00022741"/>
    </source>
</evidence>
<protein>
    <recommendedName>
        <fullName evidence="3">leucine--tRNA ligase</fullName>
        <ecNumber evidence="3">6.1.1.4</ecNumber>
    </recommendedName>
    <alternativeName>
        <fullName evidence="9">Leucyl-tRNA synthetase</fullName>
    </alternativeName>
</protein>
<gene>
    <name evidence="14" type="ORF">FCALED_LOCUS6751</name>
</gene>
<dbReference type="InterPro" id="IPR013155">
    <property type="entry name" value="M/V/L/I-tRNA-synth_anticd-bd"/>
</dbReference>
<dbReference type="NCBIfam" id="TIGR00395">
    <property type="entry name" value="leuS_arch"/>
    <property type="match status" value="1"/>
</dbReference>
<evidence type="ECO:0000256" key="1">
    <source>
        <dbReference type="ARBA" id="ARBA00004496"/>
    </source>
</evidence>
<dbReference type="SUPFAM" id="SSF50677">
    <property type="entry name" value="ValRS/IleRS/LeuRS editing domain"/>
    <property type="match status" value="1"/>
</dbReference>
<dbReference type="InterPro" id="IPR014729">
    <property type="entry name" value="Rossmann-like_a/b/a_fold"/>
</dbReference>